<dbReference type="AlphaFoldDB" id="A0A5B7D6K9"/>
<feature type="compositionally biased region" description="Polar residues" evidence="1">
    <location>
        <begin position="20"/>
        <end position="38"/>
    </location>
</feature>
<dbReference type="Proteomes" id="UP000324222">
    <property type="component" value="Unassembled WGS sequence"/>
</dbReference>
<name>A0A5B7D6K9_PORTR</name>
<accession>A0A5B7D6K9</accession>
<feature type="region of interest" description="Disordered" evidence="1">
    <location>
        <begin position="1"/>
        <end position="43"/>
    </location>
</feature>
<gene>
    <name evidence="2" type="ORF">E2C01_009743</name>
</gene>
<proteinExistence type="predicted"/>
<dbReference type="EMBL" id="VSRR010000547">
    <property type="protein sequence ID" value="MPC16904.1"/>
    <property type="molecule type" value="Genomic_DNA"/>
</dbReference>
<protein>
    <submittedName>
        <fullName evidence="2">Uncharacterized protein</fullName>
    </submittedName>
</protein>
<comment type="caution">
    <text evidence="2">The sequence shown here is derived from an EMBL/GenBank/DDBJ whole genome shotgun (WGS) entry which is preliminary data.</text>
</comment>
<sequence>MHETPREATIDDRQVWEVNIHTQTGTHPHPSTSISTPDPKQLPDKPQMLFSFHHSPGLVDCWPSLTVVRDFSARITFREPPVVMEYHQIEPRFHTFV</sequence>
<evidence type="ECO:0000256" key="1">
    <source>
        <dbReference type="SAM" id="MobiDB-lite"/>
    </source>
</evidence>
<keyword evidence="3" id="KW-1185">Reference proteome</keyword>
<feature type="compositionally biased region" description="Basic and acidic residues" evidence="1">
    <location>
        <begin position="1"/>
        <end position="15"/>
    </location>
</feature>
<reference evidence="2 3" key="1">
    <citation type="submission" date="2019-05" db="EMBL/GenBank/DDBJ databases">
        <title>Another draft genome of Portunus trituberculatus and its Hox gene families provides insights of decapod evolution.</title>
        <authorList>
            <person name="Jeong J.-H."/>
            <person name="Song I."/>
            <person name="Kim S."/>
            <person name="Choi T."/>
            <person name="Kim D."/>
            <person name="Ryu S."/>
            <person name="Kim W."/>
        </authorList>
    </citation>
    <scope>NUCLEOTIDE SEQUENCE [LARGE SCALE GENOMIC DNA]</scope>
    <source>
        <tissue evidence="2">Muscle</tissue>
    </source>
</reference>
<evidence type="ECO:0000313" key="2">
    <source>
        <dbReference type="EMBL" id="MPC16904.1"/>
    </source>
</evidence>
<organism evidence="2 3">
    <name type="scientific">Portunus trituberculatus</name>
    <name type="common">Swimming crab</name>
    <name type="synonym">Neptunus trituberculatus</name>
    <dbReference type="NCBI Taxonomy" id="210409"/>
    <lineage>
        <taxon>Eukaryota</taxon>
        <taxon>Metazoa</taxon>
        <taxon>Ecdysozoa</taxon>
        <taxon>Arthropoda</taxon>
        <taxon>Crustacea</taxon>
        <taxon>Multicrustacea</taxon>
        <taxon>Malacostraca</taxon>
        <taxon>Eumalacostraca</taxon>
        <taxon>Eucarida</taxon>
        <taxon>Decapoda</taxon>
        <taxon>Pleocyemata</taxon>
        <taxon>Brachyura</taxon>
        <taxon>Eubrachyura</taxon>
        <taxon>Portunoidea</taxon>
        <taxon>Portunidae</taxon>
        <taxon>Portuninae</taxon>
        <taxon>Portunus</taxon>
    </lineage>
</organism>
<evidence type="ECO:0000313" key="3">
    <source>
        <dbReference type="Proteomes" id="UP000324222"/>
    </source>
</evidence>